<evidence type="ECO:0000256" key="1">
    <source>
        <dbReference type="SAM" id="Phobius"/>
    </source>
</evidence>
<evidence type="ECO:0000313" key="3">
    <source>
        <dbReference type="Proteomes" id="UP000576082"/>
    </source>
</evidence>
<dbReference type="AlphaFoldDB" id="A0A7X9XCM5"/>
<gene>
    <name evidence="2" type="ORF">HHU12_28245</name>
</gene>
<dbReference type="InterPro" id="IPR021257">
    <property type="entry name" value="DUF2809"/>
</dbReference>
<evidence type="ECO:0000313" key="2">
    <source>
        <dbReference type="EMBL" id="NME71890.1"/>
    </source>
</evidence>
<organism evidence="2 3">
    <name type="scientific">Flammeovirga aprica JL-4</name>
    <dbReference type="NCBI Taxonomy" id="694437"/>
    <lineage>
        <taxon>Bacteria</taxon>
        <taxon>Pseudomonadati</taxon>
        <taxon>Bacteroidota</taxon>
        <taxon>Cytophagia</taxon>
        <taxon>Cytophagales</taxon>
        <taxon>Flammeovirgaceae</taxon>
        <taxon>Flammeovirga</taxon>
    </lineage>
</organism>
<sequence length="116" mass="13392">MYIVIVIGLGLLSRTRITPEFIYPYLGDFFYAVMFYFIIAFLLYKSPSKTVLIISVLICYLIELQQILDYDWLIAIRKTTIGSLTLGHGFLWSDMVSYTFGGIVAYGLEHFVLRKV</sequence>
<keyword evidence="1" id="KW-0812">Transmembrane</keyword>
<comment type="caution">
    <text evidence="2">The sequence shown here is derived from an EMBL/GenBank/DDBJ whole genome shotgun (WGS) entry which is preliminary data.</text>
</comment>
<keyword evidence="1" id="KW-0472">Membrane</keyword>
<protein>
    <submittedName>
        <fullName evidence="2">DUF2809 domain-containing protein</fullName>
    </submittedName>
</protein>
<proteinExistence type="predicted"/>
<dbReference type="EMBL" id="JABANE010000120">
    <property type="protein sequence ID" value="NME71890.1"/>
    <property type="molecule type" value="Genomic_DNA"/>
</dbReference>
<dbReference type="Pfam" id="PF10990">
    <property type="entry name" value="DUF2809"/>
    <property type="match status" value="1"/>
</dbReference>
<keyword evidence="1" id="KW-1133">Transmembrane helix</keyword>
<reference evidence="2 3" key="1">
    <citation type="submission" date="2020-04" db="EMBL/GenBank/DDBJ databases">
        <title>Flammeovirga sp. SR4, a novel species isolated from seawater.</title>
        <authorList>
            <person name="Wang X."/>
        </authorList>
    </citation>
    <scope>NUCLEOTIDE SEQUENCE [LARGE SCALE GENOMIC DNA]</scope>
    <source>
        <strain evidence="2 3">ATCC 23126</strain>
    </source>
</reference>
<keyword evidence="3" id="KW-1185">Reference proteome</keyword>
<name>A0A7X9XCM5_9BACT</name>
<feature type="transmembrane region" description="Helical" evidence="1">
    <location>
        <begin position="25"/>
        <end position="44"/>
    </location>
</feature>
<accession>A0A7X9XCM5</accession>
<dbReference type="Proteomes" id="UP000576082">
    <property type="component" value="Unassembled WGS sequence"/>
</dbReference>
<feature type="transmembrane region" description="Helical" evidence="1">
    <location>
        <begin position="88"/>
        <end position="108"/>
    </location>
</feature>